<evidence type="ECO:0008006" key="3">
    <source>
        <dbReference type="Google" id="ProtNLM"/>
    </source>
</evidence>
<dbReference type="RefSeq" id="WP_275226698.1">
    <property type="nucleotide sequence ID" value="NZ_JARESE010000007.1"/>
</dbReference>
<dbReference type="InterPro" id="IPR011006">
    <property type="entry name" value="CheY-like_superfamily"/>
</dbReference>
<protein>
    <recommendedName>
        <fullName evidence="3">Response regulator</fullName>
    </recommendedName>
</protein>
<accession>A0ABT5WKP5</accession>
<evidence type="ECO:0000313" key="2">
    <source>
        <dbReference type="Proteomes" id="UP001216253"/>
    </source>
</evidence>
<sequence>MHDGATSAGDPGGKPIPVQLIGVGPTEEFATAQTVNNDRITWAGAVASLEALHARPWPPGQFVLLLDGDVSAGDLAASLGTYPELVSARPIILQITRPEIRLVVTLMQQGIVDVLPKPYTLPRLCAALDEILVSRSR</sequence>
<reference evidence="1 2" key="1">
    <citation type="submission" date="2023-03" db="EMBL/GenBank/DDBJ databases">
        <title>NovoSphingobium album sp. nov. isolated from polycyclic aromatic hydrocarbons- and heavy-metal polluted soil.</title>
        <authorList>
            <person name="Liu Z."/>
            <person name="Wang K."/>
        </authorList>
    </citation>
    <scope>NUCLEOTIDE SEQUENCE [LARGE SCALE GENOMIC DNA]</scope>
    <source>
        <strain evidence="1 2">H3SJ31-1</strain>
    </source>
</reference>
<comment type="caution">
    <text evidence="1">The sequence shown here is derived from an EMBL/GenBank/DDBJ whole genome shotgun (WGS) entry which is preliminary data.</text>
</comment>
<keyword evidence="2" id="KW-1185">Reference proteome</keyword>
<evidence type="ECO:0000313" key="1">
    <source>
        <dbReference type="EMBL" id="MDE8650618.1"/>
    </source>
</evidence>
<organism evidence="1 2">
    <name type="scientific">Novosphingobium album</name>
    <name type="common">ex Liu et al. 2023</name>
    <dbReference type="NCBI Taxonomy" id="3031130"/>
    <lineage>
        <taxon>Bacteria</taxon>
        <taxon>Pseudomonadati</taxon>
        <taxon>Pseudomonadota</taxon>
        <taxon>Alphaproteobacteria</taxon>
        <taxon>Sphingomonadales</taxon>
        <taxon>Sphingomonadaceae</taxon>
        <taxon>Novosphingobium</taxon>
    </lineage>
</organism>
<proteinExistence type="predicted"/>
<dbReference type="SUPFAM" id="SSF52172">
    <property type="entry name" value="CheY-like"/>
    <property type="match status" value="1"/>
</dbReference>
<name>A0ABT5WKP5_9SPHN</name>
<gene>
    <name evidence="1" type="ORF">PYV00_02665</name>
</gene>
<dbReference type="Proteomes" id="UP001216253">
    <property type="component" value="Unassembled WGS sequence"/>
</dbReference>
<dbReference type="EMBL" id="JARESE010000007">
    <property type="protein sequence ID" value="MDE8650618.1"/>
    <property type="molecule type" value="Genomic_DNA"/>
</dbReference>